<evidence type="ECO:0000313" key="6">
    <source>
        <dbReference type="EMBL" id="KAB5571125.1"/>
    </source>
</evidence>
<evidence type="ECO:0000256" key="2">
    <source>
        <dbReference type="ARBA" id="ARBA00022692"/>
    </source>
</evidence>
<dbReference type="PANTHER" id="PTHR32012">
    <property type="entry name" value="TRANSMEMBRANE PROTEIN 182-RELATED"/>
    <property type="match status" value="1"/>
</dbReference>
<protein>
    <submittedName>
        <fullName evidence="6">Uncharacterized protein</fullName>
    </submittedName>
</protein>
<dbReference type="AlphaFoldDB" id="A0A5N5NUR2"/>
<dbReference type="EMBL" id="VFJC01000008">
    <property type="protein sequence ID" value="KAB5571125.1"/>
    <property type="molecule type" value="Genomic_DNA"/>
</dbReference>
<evidence type="ECO:0000256" key="1">
    <source>
        <dbReference type="ARBA" id="ARBA00004141"/>
    </source>
</evidence>
<evidence type="ECO:0000313" key="7">
    <source>
        <dbReference type="Proteomes" id="UP000327468"/>
    </source>
</evidence>
<dbReference type="PANTHER" id="PTHR32012:SF2">
    <property type="entry name" value="TRANSMEMBRANE PROTEIN 182"/>
    <property type="match status" value="1"/>
</dbReference>
<dbReference type="InterPro" id="IPR026763">
    <property type="entry name" value="TMEM182"/>
</dbReference>
<reference evidence="6 7" key="1">
    <citation type="submission" date="2019-06" db="EMBL/GenBank/DDBJ databases">
        <title>A chromosome-scale genome assembly of the striped catfish, Pangasianodon hypophthalmus.</title>
        <authorList>
            <person name="Wen M."/>
            <person name="Zahm M."/>
            <person name="Roques C."/>
            <person name="Cabau C."/>
            <person name="Klopp C."/>
            <person name="Donnadieu C."/>
            <person name="Jouanno E."/>
            <person name="Avarre J.-C."/>
            <person name="Campet M."/>
            <person name="Ha T.T.T."/>
            <person name="Dugue R."/>
            <person name="Lampietro C."/>
            <person name="Louis A."/>
            <person name="Herpin A."/>
            <person name="Echchiki A."/>
            <person name="Berthelot C."/>
            <person name="Parey E."/>
            <person name="Roest-Crollius H."/>
            <person name="Braasch I."/>
            <person name="Postlethwait J."/>
            <person name="Bobe J."/>
            <person name="Montfort J."/>
            <person name="Bouchez O."/>
            <person name="Begum T."/>
            <person name="Schartl M."/>
            <person name="Guiguen Y."/>
        </authorList>
    </citation>
    <scope>NUCLEOTIDE SEQUENCE [LARGE SCALE GENOMIC DNA]</scope>
    <source>
        <strain evidence="6 7">Indonesia</strain>
        <tissue evidence="6">Blood</tissue>
    </source>
</reference>
<evidence type="ECO:0000256" key="5">
    <source>
        <dbReference type="SAM" id="Phobius"/>
    </source>
</evidence>
<sequence>MKIGVAALVGGLLGVPGFLCFLLAFSTDYWLLASDDCGWFKQLRATTYNVTQTNSTEALEATDPNISFLNLHHEGFFWRCLFQSDPTQHVLLAVLFTNQPRLKVCIHGYLFPLPVAVGPVPHHIYDATAVFRGFWTLLIILAIVASVTGGFLLVCAVPFISHKLYRAGGAFLITAACLFLVLVGLFILWKELVDVRQYILQERGSICPDARLEAQYGWSFIVAVAGIPLILLSGLLFYCIGRHLQKHI</sequence>
<gene>
    <name evidence="6" type="ORF">PHYPO_G00221410</name>
</gene>
<keyword evidence="7" id="KW-1185">Reference proteome</keyword>
<keyword evidence="2 5" id="KW-0812">Transmembrane</keyword>
<feature type="transmembrane region" description="Helical" evidence="5">
    <location>
        <begin position="169"/>
        <end position="189"/>
    </location>
</feature>
<keyword evidence="4 5" id="KW-0472">Membrane</keyword>
<dbReference type="Gene3D" id="1.20.140.150">
    <property type="match status" value="1"/>
</dbReference>
<name>A0A5N5NUR2_PANHP</name>
<dbReference type="GO" id="GO:0016020">
    <property type="term" value="C:membrane"/>
    <property type="evidence" value="ECO:0007669"/>
    <property type="project" value="UniProtKB-SubCell"/>
</dbReference>
<comment type="caution">
    <text evidence="6">The sequence shown here is derived from an EMBL/GenBank/DDBJ whole genome shotgun (WGS) entry which is preliminary data.</text>
</comment>
<keyword evidence="3 5" id="KW-1133">Transmembrane helix</keyword>
<proteinExistence type="predicted"/>
<accession>A0A5N5NUR2</accession>
<comment type="subcellular location">
    <subcellularLocation>
        <location evidence="1">Membrane</location>
        <topology evidence="1">Multi-pass membrane protein</topology>
    </subcellularLocation>
</comment>
<dbReference type="Proteomes" id="UP000327468">
    <property type="component" value="Chromosome 7"/>
</dbReference>
<feature type="transmembrane region" description="Helical" evidence="5">
    <location>
        <begin position="218"/>
        <end position="240"/>
    </location>
</feature>
<evidence type="ECO:0000256" key="4">
    <source>
        <dbReference type="ARBA" id="ARBA00023136"/>
    </source>
</evidence>
<dbReference type="Pfam" id="PF13903">
    <property type="entry name" value="Claudin_2"/>
    <property type="match status" value="1"/>
</dbReference>
<feature type="transmembrane region" description="Helical" evidence="5">
    <location>
        <begin position="134"/>
        <end position="157"/>
    </location>
</feature>
<dbReference type="InterPro" id="IPR004031">
    <property type="entry name" value="PMP22/EMP/MP20/Claudin"/>
</dbReference>
<dbReference type="OrthoDB" id="9942154at2759"/>
<evidence type="ECO:0000256" key="3">
    <source>
        <dbReference type="ARBA" id="ARBA00022989"/>
    </source>
</evidence>
<organism evidence="6 7">
    <name type="scientific">Pangasianodon hypophthalmus</name>
    <name type="common">Striped catfish</name>
    <name type="synonym">Helicophagus hypophthalmus</name>
    <dbReference type="NCBI Taxonomy" id="310915"/>
    <lineage>
        <taxon>Eukaryota</taxon>
        <taxon>Metazoa</taxon>
        <taxon>Chordata</taxon>
        <taxon>Craniata</taxon>
        <taxon>Vertebrata</taxon>
        <taxon>Euteleostomi</taxon>
        <taxon>Actinopterygii</taxon>
        <taxon>Neopterygii</taxon>
        <taxon>Teleostei</taxon>
        <taxon>Ostariophysi</taxon>
        <taxon>Siluriformes</taxon>
        <taxon>Pangasiidae</taxon>
        <taxon>Pangasianodon</taxon>
    </lineage>
</organism>